<organism evidence="6 7">
    <name type="scientific">Gibberella zeae</name>
    <name type="common">Wheat head blight fungus</name>
    <name type="synonym">Fusarium graminearum</name>
    <dbReference type="NCBI Taxonomy" id="5518"/>
    <lineage>
        <taxon>Eukaryota</taxon>
        <taxon>Fungi</taxon>
        <taxon>Dikarya</taxon>
        <taxon>Ascomycota</taxon>
        <taxon>Pezizomycotina</taxon>
        <taxon>Sordariomycetes</taxon>
        <taxon>Hypocreomycetidae</taxon>
        <taxon>Hypocreales</taxon>
        <taxon>Nectriaceae</taxon>
        <taxon>Fusarium</taxon>
    </lineage>
</organism>
<dbReference type="PANTHER" id="PTHR43827:SF13">
    <property type="entry name" value="ALDO_KETO REDUCTASE FAMILY PROTEIN"/>
    <property type="match status" value="1"/>
</dbReference>
<dbReference type="GO" id="GO:0016747">
    <property type="term" value="F:acyltransferase activity, transferring groups other than amino-acyl groups"/>
    <property type="evidence" value="ECO:0007669"/>
    <property type="project" value="InterPro"/>
</dbReference>
<dbReference type="InterPro" id="IPR036812">
    <property type="entry name" value="NAD(P)_OxRdtase_dom_sf"/>
</dbReference>
<dbReference type="FunFam" id="3.20.20.100:FF:000002">
    <property type="entry name" value="2,5-diketo-D-gluconic acid reductase A"/>
    <property type="match status" value="1"/>
</dbReference>
<dbReference type="Pfam" id="PF00248">
    <property type="entry name" value="Aldo_ket_red"/>
    <property type="match status" value="1"/>
</dbReference>
<evidence type="ECO:0000256" key="3">
    <source>
        <dbReference type="SAM" id="Phobius"/>
    </source>
</evidence>
<keyword evidence="3" id="KW-1133">Transmembrane helix</keyword>
<dbReference type="InterPro" id="IPR023210">
    <property type="entry name" value="NADP_OxRdtase_dom"/>
</dbReference>
<evidence type="ECO:0000259" key="5">
    <source>
        <dbReference type="Pfam" id="PF01757"/>
    </source>
</evidence>
<dbReference type="PROSITE" id="PS00063">
    <property type="entry name" value="ALDOKETO_REDUCTASE_3"/>
    <property type="match status" value="1"/>
</dbReference>
<evidence type="ECO:0000313" key="6">
    <source>
        <dbReference type="EMBL" id="CAG2008777.1"/>
    </source>
</evidence>
<comment type="caution">
    <text evidence="6">The sequence shown here is derived from an EMBL/GenBank/DDBJ whole genome shotgun (WGS) entry which is preliminary data.</text>
</comment>
<dbReference type="PANTHER" id="PTHR43827">
    <property type="entry name" value="2,5-DIKETO-D-GLUCONIC ACID REDUCTASE"/>
    <property type="match status" value="1"/>
</dbReference>
<keyword evidence="3" id="KW-0812">Transmembrane</keyword>
<feature type="transmembrane region" description="Helical" evidence="3">
    <location>
        <begin position="612"/>
        <end position="632"/>
    </location>
</feature>
<dbReference type="InterPro" id="IPR002656">
    <property type="entry name" value="Acyl_transf_3_dom"/>
</dbReference>
<dbReference type="GO" id="GO:0016616">
    <property type="term" value="F:oxidoreductase activity, acting on the CH-OH group of donors, NAD or NADP as acceptor"/>
    <property type="evidence" value="ECO:0007669"/>
    <property type="project" value="UniProtKB-ARBA"/>
</dbReference>
<evidence type="ECO:0000259" key="4">
    <source>
        <dbReference type="Pfam" id="PF00248"/>
    </source>
</evidence>
<name>A0A9N8RQU9_GIBZA</name>
<dbReference type="InterPro" id="IPR020471">
    <property type="entry name" value="AKR"/>
</dbReference>
<feature type="transmembrane region" description="Helical" evidence="3">
    <location>
        <begin position="183"/>
        <end position="204"/>
    </location>
</feature>
<proteinExistence type="predicted"/>
<feature type="transmembrane region" description="Helical" evidence="3">
    <location>
        <begin position="455"/>
        <end position="473"/>
    </location>
</feature>
<evidence type="ECO:0000313" key="7">
    <source>
        <dbReference type="Proteomes" id="UP000746612"/>
    </source>
</evidence>
<feature type="transmembrane region" description="Helical" evidence="3">
    <location>
        <begin position="224"/>
        <end position="247"/>
    </location>
</feature>
<accession>A0A9N8RQU9</accession>
<dbReference type="Gene3D" id="3.20.20.100">
    <property type="entry name" value="NADP-dependent oxidoreductase domain"/>
    <property type="match status" value="1"/>
</dbReference>
<dbReference type="CDD" id="cd19071">
    <property type="entry name" value="AKR_AKR1-5-like"/>
    <property type="match status" value="1"/>
</dbReference>
<dbReference type="PRINTS" id="PR00069">
    <property type="entry name" value="ALDKETRDTASE"/>
</dbReference>
<dbReference type="EMBL" id="CAJPIJ010000190">
    <property type="protein sequence ID" value="CAG2008777.1"/>
    <property type="molecule type" value="Genomic_DNA"/>
</dbReference>
<dbReference type="SUPFAM" id="SSF51430">
    <property type="entry name" value="NAD(P)-linked oxidoreductase"/>
    <property type="match status" value="1"/>
</dbReference>
<dbReference type="Proteomes" id="UP000746612">
    <property type="component" value="Unassembled WGS sequence"/>
</dbReference>
<feature type="domain" description="Acyltransferase 3" evidence="5">
    <location>
        <begin position="418"/>
        <end position="659"/>
    </location>
</feature>
<evidence type="ECO:0000256" key="2">
    <source>
        <dbReference type="SAM" id="MobiDB-lite"/>
    </source>
</evidence>
<gene>
    <name evidence="6" type="ORF">MDCFG202_LOCUS570491</name>
</gene>
<dbReference type="PROSITE" id="PS00798">
    <property type="entry name" value="ALDOKETO_REDUCTASE_1"/>
    <property type="match status" value="1"/>
</dbReference>
<dbReference type="Pfam" id="PF01757">
    <property type="entry name" value="Acyl_transf_3"/>
    <property type="match status" value="2"/>
</dbReference>
<feature type="domain" description="NADP-dependent oxidoreductase" evidence="4">
    <location>
        <begin position="707"/>
        <end position="952"/>
    </location>
</feature>
<evidence type="ECO:0008006" key="8">
    <source>
        <dbReference type="Google" id="ProtNLM"/>
    </source>
</evidence>
<feature type="transmembrane region" description="Helical" evidence="3">
    <location>
        <begin position="644"/>
        <end position="663"/>
    </location>
</feature>
<sequence length="965" mass="108818">MPTTTKTIRADHKKWKCNNSVDGKPCATINDISDVMCSDCDTCRKADTEALAADGSTIGKMYRLNDDLSEDWEYFSPQPLKSRTSQSGTMGGLGQQPDLLPRSEHEDKPSSASSPNSRLNRDKIKCLDGLRGIACLLVFNYHFFWPWTPAIMLGYGAFPPRAPEPYWGWQSLPIICLLHRGRAMVAIFFAISGYVICRHILRLIHERKLDSAYQKLASSVFRRIFRLYIPPTISMFLVAVLAQVGVFKSEFSIYKGPDSHYINATITHADLAVSNICVNGTAVKGATGIANYLGIETTAYLRNTTGYPLGNVTEWTDQLLCVNHTTRSYGPSQLYTLESEYEAQFPSNDTNSTETIKPVKHMSAMERLASLSYYDDDDLDLSLNATNATNPLNLTWVQMGGSWEEHPFIHPNLTYAMKNFTRSYAEWANPFNFGHYHTRYDPHTFTIPMEFRGSMLIYIFLLGTAFMKAKWRARIGSFLSVYSLIIGRWDMATFMGGMLLSERDIRRSSDLPPSAAGAKGRGRDFQRTTRGTALRWAGIVLALYFLSYPDSGAEYTPGFAYLSTWVPRYYHPLSGWMFYQAQGAVLLVACILRSPVLVRLLESRFPQYLGKVSFSLYLVHGPVLHSLGFWIMPRLFDSFGKMGGYAIGWVILMAVTFYLTNLWNNRVDVWSVINTKWHHNPHFLPRRPRQLNNGLIIPRIQLGLYMMSTREATDSVRQGLLTGYRAFDCAQMYHNERQAGKAINDFLAGSENTSGLKREDIWYTSKLASCDTSYDIVRRSVKKSVEASGLGYIDLFLLHSPYGGKEARLTSWKALEDAVDAGEIRAAGVSNYGSAHIEELMASNPRIAPVINQIEVHPFNTQEDIRATCAKHNIAIEAYAPLARAERMDHPAILDMAKKYSVTPAQIFVKWGLQHDFITLPKSTKQKRMIENASVDGFEISESDMKTLDGLDEHLVTDWDPTDAP</sequence>
<evidence type="ECO:0000256" key="1">
    <source>
        <dbReference type="ARBA" id="ARBA00023002"/>
    </source>
</evidence>
<feature type="domain" description="Acyltransferase 3" evidence="5">
    <location>
        <begin position="125"/>
        <end position="248"/>
    </location>
</feature>
<feature type="transmembrane region" description="Helical" evidence="3">
    <location>
        <begin position="569"/>
        <end position="592"/>
    </location>
</feature>
<feature type="region of interest" description="Disordered" evidence="2">
    <location>
        <begin position="80"/>
        <end position="117"/>
    </location>
</feature>
<protein>
    <recommendedName>
        <fullName evidence="8">NADP-dependent oxidoreductase domain-containing protein</fullName>
    </recommendedName>
</protein>
<feature type="transmembrane region" description="Helical" evidence="3">
    <location>
        <begin position="533"/>
        <end position="549"/>
    </location>
</feature>
<keyword evidence="1" id="KW-0560">Oxidoreductase</keyword>
<dbReference type="InterPro" id="IPR018170">
    <property type="entry name" value="Aldo/ket_reductase_CS"/>
</dbReference>
<reference evidence="6" key="1">
    <citation type="submission" date="2021-03" db="EMBL/GenBank/DDBJ databases">
        <authorList>
            <person name="Alouane T."/>
            <person name="Langin T."/>
            <person name="Bonhomme L."/>
        </authorList>
    </citation>
    <scope>NUCLEOTIDE SEQUENCE</scope>
    <source>
        <strain evidence="6">MDC_Fg202</strain>
    </source>
</reference>
<dbReference type="AlphaFoldDB" id="A0A9N8RQU9"/>
<keyword evidence="3" id="KW-0472">Membrane</keyword>